<feature type="transmembrane region" description="Helical" evidence="1">
    <location>
        <begin position="139"/>
        <end position="164"/>
    </location>
</feature>
<protein>
    <recommendedName>
        <fullName evidence="4">Nitroreductase</fullName>
    </recommendedName>
</protein>
<evidence type="ECO:0000313" key="3">
    <source>
        <dbReference type="Proteomes" id="UP001595755"/>
    </source>
</evidence>
<feature type="transmembrane region" description="Helical" evidence="1">
    <location>
        <begin position="57"/>
        <end position="81"/>
    </location>
</feature>
<evidence type="ECO:0000256" key="1">
    <source>
        <dbReference type="SAM" id="Phobius"/>
    </source>
</evidence>
<feature type="transmembrane region" description="Helical" evidence="1">
    <location>
        <begin position="93"/>
        <end position="118"/>
    </location>
</feature>
<accession>A0ABV8SGC9</accession>
<name>A0ABV8SGC9_9BACL</name>
<keyword evidence="1" id="KW-1133">Transmembrane helix</keyword>
<keyword evidence="1" id="KW-0812">Transmembrane</keyword>
<organism evidence="2 3">
    <name type="scientific">Cohnella boryungensis</name>
    <dbReference type="NCBI Taxonomy" id="768479"/>
    <lineage>
        <taxon>Bacteria</taxon>
        <taxon>Bacillati</taxon>
        <taxon>Bacillota</taxon>
        <taxon>Bacilli</taxon>
        <taxon>Bacillales</taxon>
        <taxon>Paenibacillaceae</taxon>
        <taxon>Cohnella</taxon>
    </lineage>
</organism>
<gene>
    <name evidence="2" type="ORF">ACFO1S_24740</name>
</gene>
<proteinExistence type="predicted"/>
<dbReference type="RefSeq" id="WP_204602410.1">
    <property type="nucleotide sequence ID" value="NZ_JBHSED010000065.1"/>
</dbReference>
<sequence>MMNMYFTIILGFGLSLTLALIVVGVLCLNPRLMLHRFPPSIQKRTPKKTKSERKYDILLSIPYYSILLLLPFLSLFVLRYIGDGKMNYWDAAFHLLVIYAIYNLIDFLLVNRLFIGYLTPKILALSDLVGRKEYVGVAFHFRGFLANTGLSAAVSGSGALIVFIQ</sequence>
<reference evidence="3" key="1">
    <citation type="journal article" date="2019" name="Int. J. Syst. Evol. Microbiol.">
        <title>The Global Catalogue of Microorganisms (GCM) 10K type strain sequencing project: providing services to taxonomists for standard genome sequencing and annotation.</title>
        <authorList>
            <consortium name="The Broad Institute Genomics Platform"/>
            <consortium name="The Broad Institute Genome Sequencing Center for Infectious Disease"/>
            <person name="Wu L."/>
            <person name="Ma J."/>
        </authorList>
    </citation>
    <scope>NUCLEOTIDE SEQUENCE [LARGE SCALE GENOMIC DNA]</scope>
    <source>
        <strain evidence="3">CGMCC 4.1641</strain>
    </source>
</reference>
<evidence type="ECO:0008006" key="4">
    <source>
        <dbReference type="Google" id="ProtNLM"/>
    </source>
</evidence>
<dbReference type="Proteomes" id="UP001595755">
    <property type="component" value="Unassembled WGS sequence"/>
</dbReference>
<keyword evidence="3" id="KW-1185">Reference proteome</keyword>
<comment type="caution">
    <text evidence="2">The sequence shown here is derived from an EMBL/GenBank/DDBJ whole genome shotgun (WGS) entry which is preliminary data.</text>
</comment>
<feature type="transmembrane region" description="Helical" evidence="1">
    <location>
        <begin position="6"/>
        <end position="28"/>
    </location>
</feature>
<dbReference type="EMBL" id="JBHSED010000065">
    <property type="protein sequence ID" value="MFC4306631.1"/>
    <property type="molecule type" value="Genomic_DNA"/>
</dbReference>
<keyword evidence="1" id="KW-0472">Membrane</keyword>
<evidence type="ECO:0000313" key="2">
    <source>
        <dbReference type="EMBL" id="MFC4306631.1"/>
    </source>
</evidence>